<dbReference type="AlphaFoldDB" id="A0A517SBV3"/>
<dbReference type="Proteomes" id="UP000315700">
    <property type="component" value="Chromosome"/>
</dbReference>
<dbReference type="KEGG" id="ccos:Pan44_16300"/>
<evidence type="ECO:0000313" key="3">
    <source>
        <dbReference type="EMBL" id="QDT53608.1"/>
    </source>
</evidence>
<keyword evidence="4" id="KW-1185">Reference proteome</keyword>
<dbReference type="Pfam" id="PF13676">
    <property type="entry name" value="TIR_2"/>
    <property type="match status" value="1"/>
</dbReference>
<proteinExistence type="predicted"/>
<dbReference type="SUPFAM" id="SSF52200">
    <property type="entry name" value="Toll/Interleukin receptor TIR domain"/>
    <property type="match status" value="1"/>
</dbReference>
<evidence type="ECO:0000259" key="2">
    <source>
        <dbReference type="PROSITE" id="PS51534"/>
    </source>
</evidence>
<gene>
    <name evidence="3" type="ORF">Pan44_16300</name>
</gene>
<organism evidence="3 4">
    <name type="scientific">Caulifigura coniformis</name>
    <dbReference type="NCBI Taxonomy" id="2527983"/>
    <lineage>
        <taxon>Bacteria</taxon>
        <taxon>Pseudomonadati</taxon>
        <taxon>Planctomycetota</taxon>
        <taxon>Planctomycetia</taxon>
        <taxon>Planctomycetales</taxon>
        <taxon>Planctomycetaceae</taxon>
        <taxon>Caulifigura</taxon>
    </lineage>
</organism>
<dbReference type="PROSITE" id="PS51534">
    <property type="entry name" value="SEFIR"/>
    <property type="match status" value="1"/>
</dbReference>
<dbReference type="InterPro" id="IPR035897">
    <property type="entry name" value="Toll_tir_struct_dom_sf"/>
</dbReference>
<dbReference type="OrthoDB" id="5149141at2"/>
<dbReference type="Gene3D" id="3.40.50.10140">
    <property type="entry name" value="Toll/interleukin-1 receptor homology (TIR) domain"/>
    <property type="match status" value="1"/>
</dbReference>
<feature type="region of interest" description="Disordered" evidence="1">
    <location>
        <begin position="1"/>
        <end position="20"/>
    </location>
</feature>
<feature type="domain" description="SEFIR" evidence="2">
    <location>
        <begin position="18"/>
        <end position="149"/>
    </location>
</feature>
<reference evidence="3 4" key="1">
    <citation type="submission" date="2019-02" db="EMBL/GenBank/DDBJ databases">
        <title>Deep-cultivation of Planctomycetes and their phenomic and genomic characterization uncovers novel biology.</title>
        <authorList>
            <person name="Wiegand S."/>
            <person name="Jogler M."/>
            <person name="Boedeker C."/>
            <person name="Pinto D."/>
            <person name="Vollmers J."/>
            <person name="Rivas-Marin E."/>
            <person name="Kohn T."/>
            <person name="Peeters S.H."/>
            <person name="Heuer A."/>
            <person name="Rast P."/>
            <person name="Oberbeckmann S."/>
            <person name="Bunk B."/>
            <person name="Jeske O."/>
            <person name="Meyerdierks A."/>
            <person name="Storesund J.E."/>
            <person name="Kallscheuer N."/>
            <person name="Luecker S."/>
            <person name="Lage O.M."/>
            <person name="Pohl T."/>
            <person name="Merkel B.J."/>
            <person name="Hornburger P."/>
            <person name="Mueller R.-W."/>
            <person name="Bruemmer F."/>
            <person name="Labrenz M."/>
            <person name="Spormann A.M."/>
            <person name="Op den Camp H."/>
            <person name="Overmann J."/>
            <person name="Amann R."/>
            <person name="Jetten M.S.M."/>
            <person name="Mascher T."/>
            <person name="Medema M.H."/>
            <person name="Devos D.P."/>
            <person name="Kaster A.-K."/>
            <person name="Ovreas L."/>
            <person name="Rohde M."/>
            <person name="Galperin M.Y."/>
            <person name="Jogler C."/>
        </authorList>
    </citation>
    <scope>NUCLEOTIDE SEQUENCE [LARGE SCALE GENOMIC DNA]</scope>
    <source>
        <strain evidence="3 4">Pan44</strain>
    </source>
</reference>
<dbReference type="EMBL" id="CP036271">
    <property type="protein sequence ID" value="QDT53608.1"/>
    <property type="molecule type" value="Genomic_DNA"/>
</dbReference>
<protein>
    <submittedName>
        <fullName evidence="3">SEFIR domain protein</fullName>
    </submittedName>
</protein>
<evidence type="ECO:0000256" key="1">
    <source>
        <dbReference type="SAM" id="MobiDB-lite"/>
    </source>
</evidence>
<dbReference type="GO" id="GO:0007165">
    <property type="term" value="P:signal transduction"/>
    <property type="evidence" value="ECO:0007669"/>
    <property type="project" value="InterPro"/>
</dbReference>
<dbReference type="InParanoid" id="A0A517SBV3"/>
<dbReference type="InterPro" id="IPR000157">
    <property type="entry name" value="TIR_dom"/>
</dbReference>
<dbReference type="InterPro" id="IPR013568">
    <property type="entry name" value="SEFIR_dom"/>
</dbReference>
<sequence>MSQDQDVPAAATEAPNGPPTVFISYTHESPEHKRWAAQLAVDLRKNGINAEIDQWATTLGSELTLFMEQGITKADRVLLICTPTYAQKANEGQGGVGYERLVITSEIAKQIATDKFVCALRAGDGDSVPIFARTRRYVDFRDDSSYRTSLEELARDILKAPALVKPAIGPNPFLTESPIRIADGPALVSVSASANIEDVFARAEQLLRVNDLLGWKRLQQNTRRDVFASLLQWSTDADKRCESDEELFTRLKNACVRAAPLMLLGMLGIASEKDRLTDQRGLLFDFVEIPGWKGAGTVWVIESPQTLAFIYSHFAGAMLTADGHRASALRLLHTKVPAEAGSTFYQEVYASPQLMGWVKSLDNHLAESWTLLFALWEEQSWLTHFFPDVERFKLALSGYSLLATLADMAAFIKSGKTEIDRYNHTAPPTFLMDVMRGKGSMTRIISSVLPDAEAVSELCRELGVEEAAFRSLWPSWIERSIARQASIFRPTSSLIAMSKNLPQLP</sequence>
<name>A0A517SBV3_9PLAN</name>
<evidence type="ECO:0000313" key="4">
    <source>
        <dbReference type="Proteomes" id="UP000315700"/>
    </source>
</evidence>
<accession>A0A517SBV3</accession>
<dbReference type="RefSeq" id="WP_145028948.1">
    <property type="nucleotide sequence ID" value="NZ_CP036271.1"/>
</dbReference>